<dbReference type="Gene3D" id="1.10.1060.10">
    <property type="entry name" value="Alpha-helical ferredoxin"/>
    <property type="match status" value="1"/>
</dbReference>
<dbReference type="InterPro" id="IPR036188">
    <property type="entry name" value="FAD/NAD-bd_sf"/>
</dbReference>
<evidence type="ECO:0000313" key="4">
    <source>
        <dbReference type="Proteomes" id="UP001528920"/>
    </source>
</evidence>
<dbReference type="Pfam" id="PF07992">
    <property type="entry name" value="Pyr_redox_2"/>
    <property type="match status" value="1"/>
</dbReference>
<feature type="domain" description="Dihydroprymidine dehydrogenase" evidence="2">
    <location>
        <begin position="51"/>
        <end position="158"/>
    </location>
</feature>
<dbReference type="RefSeq" id="WP_275111090.1">
    <property type="nucleotide sequence ID" value="NZ_JAKJSC010000005.1"/>
</dbReference>
<dbReference type="InterPro" id="IPR028261">
    <property type="entry name" value="DPD_II"/>
</dbReference>
<dbReference type="PRINTS" id="PR00419">
    <property type="entry name" value="ADXRDTASE"/>
</dbReference>
<dbReference type="Pfam" id="PF14691">
    <property type="entry name" value="Fer4_20"/>
    <property type="match status" value="1"/>
</dbReference>
<dbReference type="EC" id="1.4.1.13" evidence="3"/>
<evidence type="ECO:0000259" key="1">
    <source>
        <dbReference type="Pfam" id="PF07992"/>
    </source>
</evidence>
<dbReference type="Gene3D" id="3.50.50.60">
    <property type="entry name" value="FAD/NAD(P)-binding domain"/>
    <property type="match status" value="2"/>
</dbReference>
<evidence type="ECO:0000313" key="3">
    <source>
        <dbReference type="EMBL" id="MDE5419761.1"/>
    </source>
</evidence>
<proteinExistence type="predicted"/>
<keyword evidence="4" id="KW-1185">Reference proteome</keyword>
<accession>A0ABT5VWR4</accession>
<reference evidence="3 4" key="1">
    <citation type="submission" date="2022-01" db="EMBL/GenBank/DDBJ databases">
        <title>Labilibaculum sp. nov, a marine bacterium isolated from Antarctica.</title>
        <authorList>
            <person name="Dai W."/>
        </authorList>
    </citation>
    <scope>NUCLEOTIDE SEQUENCE [LARGE SCALE GENOMIC DNA]</scope>
    <source>
        <strain evidence="3 4">DW002</strain>
    </source>
</reference>
<dbReference type="InterPro" id="IPR009051">
    <property type="entry name" value="Helical_ferredxn"/>
</dbReference>
<dbReference type="GO" id="GO:0004355">
    <property type="term" value="F:glutamate synthase (NADPH) activity"/>
    <property type="evidence" value="ECO:0007669"/>
    <property type="project" value="UniProtKB-EC"/>
</dbReference>
<evidence type="ECO:0000259" key="2">
    <source>
        <dbReference type="Pfam" id="PF14691"/>
    </source>
</evidence>
<dbReference type="SUPFAM" id="SSF46548">
    <property type="entry name" value="alpha-helical ferredoxin"/>
    <property type="match status" value="1"/>
</dbReference>
<feature type="domain" description="FAD/NAD(P)-binding" evidence="1">
    <location>
        <begin position="172"/>
        <end position="478"/>
    </location>
</feature>
<dbReference type="SUPFAM" id="SSF51971">
    <property type="entry name" value="Nucleotide-binding domain"/>
    <property type="match status" value="1"/>
</dbReference>
<dbReference type="InterPro" id="IPR006004">
    <property type="entry name" value="SudA-like"/>
</dbReference>
<comment type="caution">
    <text evidence="3">The sequence shown here is derived from an EMBL/GenBank/DDBJ whole genome shotgun (WGS) entry which is preliminary data.</text>
</comment>
<dbReference type="InterPro" id="IPR023753">
    <property type="entry name" value="FAD/NAD-binding_dom"/>
</dbReference>
<name>A0ABT5VWR4_9BACT</name>
<dbReference type="PANTHER" id="PTHR42783:SF3">
    <property type="entry name" value="GLUTAMATE SYNTHASE [NADPH] SMALL CHAIN-RELATED"/>
    <property type="match status" value="1"/>
</dbReference>
<organism evidence="3 4">
    <name type="scientific">Paralabilibaculum antarcticum</name>
    <dbReference type="NCBI Taxonomy" id="2912572"/>
    <lineage>
        <taxon>Bacteria</taxon>
        <taxon>Pseudomonadati</taxon>
        <taxon>Bacteroidota</taxon>
        <taxon>Bacteroidia</taxon>
        <taxon>Marinilabiliales</taxon>
        <taxon>Marinifilaceae</taxon>
        <taxon>Paralabilibaculum</taxon>
    </lineage>
</organism>
<dbReference type="PANTHER" id="PTHR42783">
    <property type="entry name" value="GLUTAMATE SYNTHASE [NADPH] SMALL CHAIN"/>
    <property type="match status" value="1"/>
</dbReference>
<sequence length="500" mass="54870">MERSEEYIKNERKQDWRVALQKKTKAKDRMSIERVEMSEMAPEERIKSQRLEVNSGLTKEQAILEATRCMDCVNPTCMEGCPVSINIPKFIKHIECGETLEAASVLKETSALPAVCGRVCPQELQCEQKCFYVEKLNQPAVAIGYLERFAADFERESGHVATPEMVASNGIKVAVIGSGPSGLSFAGDMAKLGYDVTVFEALHEIGGVLKYGIPEFRLPNAVVDVEIESLRRMGVKFITNYIVGQTASLDDLKADGYKAFYVGSGAGLPRFMNIPGENANGILSSNEYLTRVNLMGADSEESDTPVLRGKNVVVVGGGNTAMDSVRTAKRLGAERAMIVYRRSEEEMPARVEEVHHAKQEGVEFLTLTNPIEYIADENGRVAQMKVQKMELGEPDSSGRRRPVPVEGSEYILDCEVVVVAVGVSPNPLIPNSVEGLDVSKWGTIEVVKDKMQSSIPEMFAGGDIVRGGATVILAMGDGRKAAKNMDIYLQEKYLSKKVEL</sequence>
<dbReference type="Proteomes" id="UP001528920">
    <property type="component" value="Unassembled WGS sequence"/>
</dbReference>
<dbReference type="EMBL" id="JAKJSC010000005">
    <property type="protein sequence ID" value="MDE5419761.1"/>
    <property type="molecule type" value="Genomic_DNA"/>
</dbReference>
<protein>
    <submittedName>
        <fullName evidence="3">NADPH-dependent glutamate synthase</fullName>
        <ecNumber evidence="3">1.4.1.13</ecNumber>
    </submittedName>
</protein>
<keyword evidence="3" id="KW-0560">Oxidoreductase</keyword>
<dbReference type="NCBIfam" id="TIGR01316">
    <property type="entry name" value="gltA"/>
    <property type="match status" value="1"/>
</dbReference>
<gene>
    <name evidence="3" type="primary">gltA</name>
    <name evidence="3" type="ORF">L3049_17340</name>
</gene>